<organism evidence="2 3">
    <name type="scientific">Candidatus Wolfebacteria bacterium GW2011_GWB1_47_1</name>
    <dbReference type="NCBI Taxonomy" id="1619007"/>
    <lineage>
        <taxon>Bacteria</taxon>
        <taxon>Candidatus Wolfeibacteriota</taxon>
    </lineage>
</organism>
<gene>
    <name evidence="2" type="ORF">UX70_C0001G0239</name>
</gene>
<dbReference type="Proteomes" id="UP000035656">
    <property type="component" value="Chromosome"/>
</dbReference>
<evidence type="ECO:0000256" key="1">
    <source>
        <dbReference type="SAM" id="Phobius"/>
    </source>
</evidence>
<evidence type="ECO:0000313" key="2">
    <source>
        <dbReference type="EMBL" id="AKM77966.1"/>
    </source>
</evidence>
<keyword evidence="1" id="KW-0812">Transmembrane</keyword>
<name>A0A0G4AQJ9_9BACT</name>
<dbReference type="AlphaFoldDB" id="A0A0G4AQJ9"/>
<evidence type="ECO:0000313" key="3">
    <source>
        <dbReference type="Proteomes" id="UP000035656"/>
    </source>
</evidence>
<protein>
    <submittedName>
        <fullName evidence="2">Uncharacterized protein</fullName>
    </submittedName>
</protein>
<feature type="transmembrane region" description="Helical" evidence="1">
    <location>
        <begin position="20"/>
        <end position="38"/>
    </location>
</feature>
<dbReference type="EMBL" id="CP011209">
    <property type="protein sequence ID" value="AKM77966.1"/>
    <property type="molecule type" value="Genomic_DNA"/>
</dbReference>
<accession>A0A0G4AQJ9</accession>
<dbReference type="KEGG" id="pwo:UX70_C0001G0239"/>
<sequence length="99" mass="11349">MRHHIHRIRQSDQQTKRKWLILLSSITILLIVSLWVIYMRAVVFTGSDKNAKEDVRIGFWPVFKNGLTITGSSLGKAFDNIISDMPAIGRRTTTIENPK</sequence>
<proteinExistence type="predicted"/>
<dbReference type="STRING" id="1619007.UX70_C0001G0239"/>
<keyword evidence="1" id="KW-1133">Transmembrane helix</keyword>
<keyword evidence="1" id="KW-0472">Membrane</keyword>
<reference evidence="2 3" key="1">
    <citation type="journal article" date="2015" name="Nature">
        <title>rRNA introns, odd ribosomes, and small enigmatic genomes across a large radiation of phyla.</title>
        <authorList>
            <person name="Brown C.T."/>
            <person name="Hug L.A."/>
            <person name="Thomas B.C."/>
            <person name="Sharon I."/>
            <person name="Castelle C.J."/>
            <person name="Singh A."/>
            <person name="Wilkins M.J."/>
            <person name="Williams K.H."/>
            <person name="Banfield J.F."/>
        </authorList>
    </citation>
    <scope>NUCLEOTIDE SEQUENCE [LARGE SCALE GENOMIC DNA]</scope>
</reference>